<evidence type="ECO:0000256" key="6">
    <source>
        <dbReference type="ARBA" id="ARBA00022833"/>
    </source>
</evidence>
<evidence type="ECO:0000313" key="12">
    <source>
        <dbReference type="EMBL" id="ROH93366.1"/>
    </source>
</evidence>
<comment type="caution">
    <text evidence="12">The sequence shown here is derived from an EMBL/GenBank/DDBJ whole genome shotgun (WGS) entry which is preliminary data.</text>
</comment>
<dbReference type="SUPFAM" id="SSF51261">
    <property type="entry name" value="Duplicated hybrid motif"/>
    <property type="match status" value="1"/>
</dbReference>
<sequence length="464" mass="50299">MKFDYIPGASPARPQRRRLGLVAVLGLSVTAGLIQLGVREGSAVAGNSQPDSSGLHQNLAASALETNSAAGGQGGADFDGIIQTAVKDALTVPEASQWTTVSVKSGQSLSVIFDALGLAHDEVFSLLSLGGEVQRLKKLNAGDELHIRVADDRLEGLTYALDERRTLEVRRGDHGLEAVTLTAEIERHSTEVAGEIRDSLFLDGRRAKLSDRLIMELADIFGYDIDFAQDLHPGDRFAVVYDQLYKGNKKLRDGDILAAEFTNQGRKLRAVRFTTPDGNTAYYTPQGQSLRKAFIRTPVDFARISSPFNLRRLHPILHTIRAHKGTDYAAGTGTPIKATGDGKISFQGKKSGYGNVVMIKHGSGVETLYAHMSRFRSGLSVGSRVRQGQVIGYVGNSGLATAPHLHYEFRIDGIHKNPMTVPLPRANPVDPRYMARFRTDSATMVAALERADTRLASASPANKK</sequence>
<evidence type="ECO:0000256" key="1">
    <source>
        <dbReference type="ARBA" id="ARBA00001947"/>
    </source>
</evidence>
<dbReference type="InterPro" id="IPR016047">
    <property type="entry name" value="M23ase_b-sheet_dom"/>
</dbReference>
<name>A0A3N0VKS2_9GAMM</name>
<keyword evidence="5" id="KW-0378">Hydrolase</keyword>
<protein>
    <submittedName>
        <fullName evidence="12">Peptidase M23</fullName>
    </submittedName>
</protein>
<keyword evidence="3" id="KW-0645">Protease</keyword>
<dbReference type="InterPro" id="IPR007340">
    <property type="entry name" value="LysM_Opacity-associatedA"/>
</dbReference>
<feature type="domain" description="Opacity-associated protein A LysM-like" evidence="10">
    <location>
        <begin position="97"/>
        <end position="173"/>
    </location>
</feature>
<feature type="domain" description="Csd3-like second N-terminal" evidence="11">
    <location>
        <begin position="188"/>
        <end position="309"/>
    </location>
</feature>
<dbReference type="InParanoid" id="A0A3N0VKS2"/>
<keyword evidence="8" id="KW-1133">Transmembrane helix</keyword>
<evidence type="ECO:0000259" key="10">
    <source>
        <dbReference type="Pfam" id="PF04225"/>
    </source>
</evidence>
<dbReference type="RefSeq" id="WP_123210221.1">
    <property type="nucleotide sequence ID" value="NZ_RJVO01000001.1"/>
</dbReference>
<keyword evidence="13" id="KW-1185">Reference proteome</keyword>
<dbReference type="PANTHER" id="PTHR21666">
    <property type="entry name" value="PEPTIDASE-RELATED"/>
    <property type="match status" value="1"/>
</dbReference>
<dbReference type="InterPro" id="IPR050570">
    <property type="entry name" value="Cell_wall_metabolism_enzyme"/>
</dbReference>
<dbReference type="FunCoup" id="A0A3N0VKS2">
    <property type="interactions" value="96"/>
</dbReference>
<evidence type="ECO:0000259" key="11">
    <source>
        <dbReference type="Pfam" id="PF19425"/>
    </source>
</evidence>
<reference evidence="12 13" key="1">
    <citation type="submission" date="2018-10" db="EMBL/GenBank/DDBJ databases">
        <authorList>
            <person name="Chen W.-M."/>
        </authorList>
    </citation>
    <scope>NUCLEOTIDE SEQUENCE [LARGE SCALE GENOMIC DNA]</scope>
    <source>
        <strain evidence="12 13">THS-13</strain>
    </source>
</reference>
<evidence type="ECO:0000256" key="5">
    <source>
        <dbReference type="ARBA" id="ARBA00022801"/>
    </source>
</evidence>
<dbReference type="Pfam" id="PF19425">
    <property type="entry name" value="Csd3_N2"/>
    <property type="match status" value="1"/>
</dbReference>
<dbReference type="Gene3D" id="2.70.70.10">
    <property type="entry name" value="Glucose Permease (Domain IIA)"/>
    <property type="match status" value="1"/>
</dbReference>
<keyword evidence="8" id="KW-0812">Transmembrane</keyword>
<evidence type="ECO:0000256" key="8">
    <source>
        <dbReference type="SAM" id="Phobius"/>
    </source>
</evidence>
<evidence type="ECO:0000256" key="2">
    <source>
        <dbReference type="ARBA" id="ARBA00004196"/>
    </source>
</evidence>
<feature type="domain" description="M23ase beta-sheet core" evidence="9">
    <location>
        <begin position="322"/>
        <end position="418"/>
    </location>
</feature>
<evidence type="ECO:0000313" key="13">
    <source>
        <dbReference type="Proteomes" id="UP000282106"/>
    </source>
</evidence>
<dbReference type="Gene3D" id="3.10.450.350">
    <property type="match status" value="2"/>
</dbReference>
<dbReference type="CDD" id="cd12797">
    <property type="entry name" value="M23_peptidase"/>
    <property type="match status" value="1"/>
</dbReference>
<dbReference type="InterPro" id="IPR045834">
    <property type="entry name" value="Csd3_N2"/>
</dbReference>
<organism evidence="12 13">
    <name type="scientific">Stagnimonas aquatica</name>
    <dbReference type="NCBI Taxonomy" id="2689987"/>
    <lineage>
        <taxon>Bacteria</taxon>
        <taxon>Pseudomonadati</taxon>
        <taxon>Pseudomonadota</taxon>
        <taxon>Gammaproteobacteria</taxon>
        <taxon>Nevskiales</taxon>
        <taxon>Nevskiaceae</taxon>
        <taxon>Stagnimonas</taxon>
    </lineage>
</organism>
<accession>A0A3N0VKS2</accession>
<proteinExistence type="predicted"/>
<evidence type="ECO:0000256" key="3">
    <source>
        <dbReference type="ARBA" id="ARBA00022670"/>
    </source>
</evidence>
<feature type="transmembrane region" description="Helical" evidence="8">
    <location>
        <begin position="20"/>
        <end position="38"/>
    </location>
</feature>
<dbReference type="InterPro" id="IPR011055">
    <property type="entry name" value="Dup_hybrid_motif"/>
</dbReference>
<evidence type="ECO:0000259" key="9">
    <source>
        <dbReference type="Pfam" id="PF01551"/>
    </source>
</evidence>
<dbReference type="Pfam" id="PF01551">
    <property type="entry name" value="Peptidase_M23"/>
    <property type="match status" value="1"/>
</dbReference>
<dbReference type="GO" id="GO:0006508">
    <property type="term" value="P:proteolysis"/>
    <property type="evidence" value="ECO:0007669"/>
    <property type="project" value="UniProtKB-KW"/>
</dbReference>
<evidence type="ECO:0000256" key="4">
    <source>
        <dbReference type="ARBA" id="ARBA00022723"/>
    </source>
</evidence>
<keyword evidence="6" id="KW-0862">Zinc</keyword>
<keyword evidence="8" id="KW-0472">Membrane</keyword>
<comment type="subcellular location">
    <subcellularLocation>
        <location evidence="2">Cell envelope</location>
    </subcellularLocation>
</comment>
<dbReference type="GO" id="GO:0046872">
    <property type="term" value="F:metal ion binding"/>
    <property type="evidence" value="ECO:0007669"/>
    <property type="project" value="UniProtKB-KW"/>
</dbReference>
<dbReference type="GO" id="GO:0004222">
    <property type="term" value="F:metalloendopeptidase activity"/>
    <property type="evidence" value="ECO:0007669"/>
    <property type="project" value="TreeGrafter"/>
</dbReference>
<dbReference type="Proteomes" id="UP000282106">
    <property type="component" value="Unassembled WGS sequence"/>
</dbReference>
<evidence type="ECO:0000256" key="7">
    <source>
        <dbReference type="ARBA" id="ARBA00023049"/>
    </source>
</evidence>
<dbReference type="PANTHER" id="PTHR21666:SF288">
    <property type="entry name" value="CELL DIVISION PROTEIN YTFB"/>
    <property type="match status" value="1"/>
</dbReference>
<dbReference type="Pfam" id="PF04225">
    <property type="entry name" value="LysM_OapA"/>
    <property type="match status" value="1"/>
</dbReference>
<gene>
    <name evidence="12" type="ORF">ED208_02280</name>
</gene>
<comment type="cofactor">
    <cofactor evidence="1">
        <name>Zn(2+)</name>
        <dbReference type="ChEBI" id="CHEBI:29105"/>
    </cofactor>
</comment>
<dbReference type="GO" id="GO:0030313">
    <property type="term" value="C:cell envelope"/>
    <property type="evidence" value="ECO:0007669"/>
    <property type="project" value="UniProtKB-SubCell"/>
</dbReference>
<dbReference type="FunFam" id="2.70.70.10:FF:000002">
    <property type="entry name" value="Murein DD-endopeptidase MepM"/>
    <property type="match status" value="1"/>
</dbReference>
<dbReference type="EMBL" id="RJVO01000001">
    <property type="protein sequence ID" value="ROH93366.1"/>
    <property type="molecule type" value="Genomic_DNA"/>
</dbReference>
<keyword evidence="4" id="KW-0479">Metal-binding</keyword>
<dbReference type="GO" id="GO:0042834">
    <property type="term" value="F:peptidoglycan binding"/>
    <property type="evidence" value="ECO:0007669"/>
    <property type="project" value="InterPro"/>
</dbReference>
<dbReference type="AlphaFoldDB" id="A0A3N0VKS2"/>
<keyword evidence="7" id="KW-0482">Metalloprotease</keyword>